<dbReference type="InterPro" id="IPR001611">
    <property type="entry name" value="Leu-rich_rpt"/>
</dbReference>
<dbReference type="PANTHER" id="PTHR46984">
    <property type="entry name" value="LEUCINE-RICH REPEAT-CONTAINING PROTEIN 71"/>
    <property type="match status" value="1"/>
</dbReference>
<dbReference type="InterPro" id="IPR032675">
    <property type="entry name" value="LRR_dom_sf"/>
</dbReference>
<accession>A0AAV7YIM2</accession>
<comment type="caution">
    <text evidence="1">The sequence shown here is derived from an EMBL/GenBank/DDBJ whole genome shotgun (WGS) entry which is preliminary data.</text>
</comment>
<dbReference type="InterPro" id="IPR053040">
    <property type="entry name" value="LRR-containing_protein_71"/>
</dbReference>
<dbReference type="AlphaFoldDB" id="A0AAV7YIM2"/>
<dbReference type="SUPFAM" id="SSF52047">
    <property type="entry name" value="RNI-like"/>
    <property type="match status" value="1"/>
</dbReference>
<organism evidence="1 2">
    <name type="scientific">Anaeramoeba flamelloides</name>
    <dbReference type="NCBI Taxonomy" id="1746091"/>
    <lineage>
        <taxon>Eukaryota</taxon>
        <taxon>Metamonada</taxon>
        <taxon>Anaeramoebidae</taxon>
        <taxon>Anaeramoeba</taxon>
    </lineage>
</organism>
<protein>
    <submittedName>
        <fullName evidence="1">Leucine-rich repeat-containing protein</fullName>
    </submittedName>
</protein>
<dbReference type="PANTHER" id="PTHR46984:SF1">
    <property type="entry name" value="LEUCINE-RICH REPEAT-CONTAINING PROTEIN 71"/>
    <property type="match status" value="1"/>
</dbReference>
<reference evidence="1" key="1">
    <citation type="submission" date="2022-08" db="EMBL/GenBank/DDBJ databases">
        <title>Novel sulphate-reducing endosymbionts in the free-living metamonad Anaeramoeba.</title>
        <authorList>
            <person name="Jerlstrom-Hultqvist J."/>
            <person name="Cepicka I."/>
            <person name="Gallot-Lavallee L."/>
            <person name="Salas-Leiva D."/>
            <person name="Curtis B.A."/>
            <person name="Zahonova K."/>
            <person name="Pipaliya S."/>
            <person name="Dacks J."/>
            <person name="Roger A.J."/>
        </authorList>
    </citation>
    <scope>NUCLEOTIDE SEQUENCE</scope>
    <source>
        <strain evidence="1">Busselton2</strain>
    </source>
</reference>
<dbReference type="EMBL" id="JANTQA010000057">
    <property type="protein sequence ID" value="KAJ3429687.1"/>
    <property type="molecule type" value="Genomic_DNA"/>
</dbReference>
<dbReference type="SMART" id="SM00368">
    <property type="entry name" value="LRR_RI"/>
    <property type="match status" value="3"/>
</dbReference>
<sequence>MSLTKPKEESKNDFQRLTLNDQSLTHLYLSEDDLDKEEMQSLSEALKVNQTLIYLNLRENRRIGDEGMQALNEALKVNQTLTNLDLGNNRIGNKGMQALSESLKVNQTLNQLGLAGNKIKDEGMQALSESLKSQLNAYPFESWPELF</sequence>
<dbReference type="Pfam" id="PF13516">
    <property type="entry name" value="LRR_6"/>
    <property type="match status" value="3"/>
</dbReference>
<dbReference type="Gene3D" id="3.80.10.10">
    <property type="entry name" value="Ribonuclease Inhibitor"/>
    <property type="match status" value="1"/>
</dbReference>
<proteinExistence type="predicted"/>
<gene>
    <name evidence="1" type="ORF">M0812_25045</name>
</gene>
<evidence type="ECO:0000313" key="2">
    <source>
        <dbReference type="Proteomes" id="UP001146793"/>
    </source>
</evidence>
<dbReference type="Proteomes" id="UP001146793">
    <property type="component" value="Unassembled WGS sequence"/>
</dbReference>
<name>A0AAV7YIM2_9EUKA</name>
<evidence type="ECO:0000313" key="1">
    <source>
        <dbReference type="EMBL" id="KAJ3429687.1"/>
    </source>
</evidence>